<dbReference type="InterPro" id="IPR036249">
    <property type="entry name" value="Thioredoxin-like_sf"/>
</dbReference>
<dbReference type="STRING" id="1236989.JCM15548_1658"/>
<keyword evidence="2" id="KW-1185">Reference proteome</keyword>
<sequence length="102" mass="10989">MKKPTYHILVCNSFRVAGDAQGACNKKGAAGLLQYMTEEATDRGLDVAVSTTGCLNVCSEGPVIVIHPNNLWYGKVETEAAIDEILDALEDGEPCEKYLISN</sequence>
<evidence type="ECO:0000313" key="2">
    <source>
        <dbReference type="Proteomes" id="UP000032900"/>
    </source>
</evidence>
<dbReference type="Gene3D" id="3.40.30.10">
    <property type="entry name" value="Glutaredoxin"/>
    <property type="match status" value="1"/>
</dbReference>
<dbReference type="AlphaFoldDB" id="A0A0E9LTU5"/>
<evidence type="ECO:0000313" key="1">
    <source>
        <dbReference type="EMBL" id="GAO28551.1"/>
    </source>
</evidence>
<dbReference type="OrthoDB" id="99480at2"/>
<dbReference type="RefSeq" id="WP_062122344.1">
    <property type="nucleotide sequence ID" value="NZ_BAZW01000003.1"/>
</dbReference>
<gene>
    <name evidence="1" type="ORF">JCM15548_1658</name>
</gene>
<proteinExistence type="predicted"/>
<dbReference type="CDD" id="cd02980">
    <property type="entry name" value="TRX_Fd_family"/>
    <property type="match status" value="1"/>
</dbReference>
<comment type="caution">
    <text evidence="1">The sequence shown here is derived from an EMBL/GenBank/DDBJ whole genome shotgun (WGS) entry which is preliminary data.</text>
</comment>
<name>A0A0E9LTU5_9BACT</name>
<organism evidence="1 2">
    <name type="scientific">Geofilum rubicundum JCM 15548</name>
    <dbReference type="NCBI Taxonomy" id="1236989"/>
    <lineage>
        <taxon>Bacteria</taxon>
        <taxon>Pseudomonadati</taxon>
        <taxon>Bacteroidota</taxon>
        <taxon>Bacteroidia</taxon>
        <taxon>Marinilabiliales</taxon>
        <taxon>Marinilabiliaceae</taxon>
        <taxon>Geofilum</taxon>
    </lineage>
</organism>
<protein>
    <submittedName>
        <fullName evidence="1">Ferredoxin, 2Fe-2S</fullName>
    </submittedName>
</protein>
<dbReference type="SUPFAM" id="SSF52833">
    <property type="entry name" value="Thioredoxin-like"/>
    <property type="match status" value="1"/>
</dbReference>
<dbReference type="Proteomes" id="UP000032900">
    <property type="component" value="Unassembled WGS sequence"/>
</dbReference>
<accession>A0A0E9LTU5</accession>
<reference evidence="1 2" key="1">
    <citation type="journal article" date="2015" name="Microbes Environ.">
        <title>Distribution and evolution of nitrogen fixation genes in the phylum bacteroidetes.</title>
        <authorList>
            <person name="Inoue J."/>
            <person name="Oshima K."/>
            <person name="Suda W."/>
            <person name="Sakamoto M."/>
            <person name="Iino T."/>
            <person name="Noda S."/>
            <person name="Hongoh Y."/>
            <person name="Hattori M."/>
            <person name="Ohkuma M."/>
        </authorList>
    </citation>
    <scope>NUCLEOTIDE SEQUENCE [LARGE SCALE GENOMIC DNA]</scope>
    <source>
        <strain evidence="1">JCM 15548</strain>
    </source>
</reference>
<dbReference type="EMBL" id="BAZW01000003">
    <property type="protein sequence ID" value="GAO28551.1"/>
    <property type="molecule type" value="Genomic_DNA"/>
</dbReference>